<evidence type="ECO:0000256" key="1">
    <source>
        <dbReference type="ARBA" id="ARBA00022468"/>
    </source>
</evidence>
<dbReference type="InterPro" id="IPR037278">
    <property type="entry name" value="ARFGAP/RecO"/>
</dbReference>
<dbReference type="GO" id="GO:0030100">
    <property type="term" value="P:regulation of endocytosis"/>
    <property type="evidence" value="ECO:0007669"/>
    <property type="project" value="TreeGrafter"/>
</dbReference>
<dbReference type="SMART" id="SM00105">
    <property type="entry name" value="ArfGap"/>
    <property type="match status" value="1"/>
</dbReference>
<name>A0A1Y2FIQ9_PROLT</name>
<dbReference type="GO" id="GO:0000139">
    <property type="term" value="C:Golgi membrane"/>
    <property type="evidence" value="ECO:0007669"/>
    <property type="project" value="TreeGrafter"/>
</dbReference>
<feature type="region of interest" description="Disordered" evidence="6">
    <location>
        <begin position="129"/>
        <end position="156"/>
    </location>
</feature>
<dbReference type="GeneID" id="63783419"/>
<evidence type="ECO:0000259" key="7">
    <source>
        <dbReference type="PROSITE" id="PS50115"/>
    </source>
</evidence>
<evidence type="ECO:0000256" key="6">
    <source>
        <dbReference type="SAM" id="MobiDB-lite"/>
    </source>
</evidence>
<dbReference type="PANTHER" id="PTHR46395:SF1">
    <property type="entry name" value="ADP-RIBOSYLATION FACTOR GTPASE-ACTIVATING PROTEIN 1"/>
    <property type="match status" value="1"/>
</dbReference>
<evidence type="ECO:0000256" key="4">
    <source>
        <dbReference type="ARBA" id="ARBA00022833"/>
    </source>
</evidence>
<dbReference type="AlphaFoldDB" id="A0A1Y2FIQ9"/>
<dbReference type="PRINTS" id="PR00405">
    <property type="entry name" value="REVINTRACTNG"/>
</dbReference>
<sequence>MAEKQKLQALLKQSGNNTCVDCGAPHPQWASVTLAIFICLECSGVHRGLGVQTSFVRSCTMDRWQPEQVAKMALGGNDACVAFFQGYPGFCTGMPIKEKYVSEFAQDWREKLVCEVEGKTWVKQPYQPPVQAQAQATEGGRSTAGAAQTRTASPQKAKNEAYFSNLGHANATRSDALPPSQGGKYVGFGSSGAADDDEHLKSGRRALDALTEDGIPAPLDDPLATLSRGWGWLSKSVASTAKTVQANVIAPTVERLNDPGFAEDAKKYAVGLGTKVQEDAKYAYERANRMMEGGVPGSASATGSATEPMSAPAAAAPTKKYKD</sequence>
<dbReference type="Proteomes" id="UP000193685">
    <property type="component" value="Unassembled WGS sequence"/>
</dbReference>
<dbReference type="GO" id="GO:0032012">
    <property type="term" value="P:regulation of ARF protein signal transduction"/>
    <property type="evidence" value="ECO:0007669"/>
    <property type="project" value="TreeGrafter"/>
</dbReference>
<dbReference type="PANTHER" id="PTHR46395">
    <property type="entry name" value="ADP-RIBOSYLATION FACTOR GTPASE-ACTIVATING PROTEIN 1"/>
    <property type="match status" value="1"/>
</dbReference>
<dbReference type="EMBL" id="MCFI01000007">
    <property type="protein sequence ID" value="ORY83813.1"/>
    <property type="molecule type" value="Genomic_DNA"/>
</dbReference>
<dbReference type="Gene3D" id="1.10.220.150">
    <property type="entry name" value="Arf GTPase activating protein"/>
    <property type="match status" value="1"/>
</dbReference>
<gene>
    <name evidence="8" type="ORF">BCR37DRAFT_280689</name>
</gene>
<feature type="compositionally biased region" description="Polar residues" evidence="6">
    <location>
        <begin position="145"/>
        <end position="156"/>
    </location>
</feature>
<dbReference type="GO" id="GO:0005096">
    <property type="term" value="F:GTPase activator activity"/>
    <property type="evidence" value="ECO:0007669"/>
    <property type="project" value="UniProtKB-KW"/>
</dbReference>
<feature type="region of interest" description="Disordered" evidence="6">
    <location>
        <begin position="170"/>
        <end position="198"/>
    </location>
</feature>
<dbReference type="OMA" id="MSKLWEV"/>
<dbReference type="InterPro" id="IPR038508">
    <property type="entry name" value="ArfGAP_dom_sf"/>
</dbReference>
<evidence type="ECO:0000313" key="8">
    <source>
        <dbReference type="EMBL" id="ORY83813.1"/>
    </source>
</evidence>
<dbReference type="STRING" id="56484.A0A1Y2FIQ9"/>
<protein>
    <submittedName>
        <fullName evidence="8">ADP-ribosylation factor GTPase-activating protein GCS1</fullName>
    </submittedName>
</protein>
<dbReference type="CDD" id="cd08830">
    <property type="entry name" value="ArfGap_ArfGap1"/>
    <property type="match status" value="1"/>
</dbReference>
<dbReference type="OrthoDB" id="983479at2759"/>
<keyword evidence="4" id="KW-0862">Zinc</keyword>
<dbReference type="Pfam" id="PF01412">
    <property type="entry name" value="ArfGap"/>
    <property type="match status" value="1"/>
</dbReference>
<dbReference type="PROSITE" id="PS50115">
    <property type="entry name" value="ARFGAP"/>
    <property type="match status" value="1"/>
</dbReference>
<dbReference type="RefSeq" id="XP_040726108.1">
    <property type="nucleotide sequence ID" value="XM_040866820.1"/>
</dbReference>
<proteinExistence type="predicted"/>
<organism evidence="8 9">
    <name type="scientific">Protomyces lactucae-debilis</name>
    <dbReference type="NCBI Taxonomy" id="2754530"/>
    <lineage>
        <taxon>Eukaryota</taxon>
        <taxon>Fungi</taxon>
        <taxon>Dikarya</taxon>
        <taxon>Ascomycota</taxon>
        <taxon>Taphrinomycotina</taxon>
        <taxon>Taphrinomycetes</taxon>
        <taxon>Taphrinales</taxon>
        <taxon>Protomycetaceae</taxon>
        <taxon>Protomyces</taxon>
    </lineage>
</organism>
<keyword evidence="3 5" id="KW-0863">Zinc-finger</keyword>
<comment type="caution">
    <text evidence="8">The sequence shown here is derived from an EMBL/GenBank/DDBJ whole genome shotgun (WGS) entry which is preliminary data.</text>
</comment>
<evidence type="ECO:0000256" key="3">
    <source>
        <dbReference type="ARBA" id="ARBA00022771"/>
    </source>
</evidence>
<keyword evidence="1" id="KW-0343">GTPase activation</keyword>
<dbReference type="FunFam" id="1.10.220.150:FF:000014">
    <property type="entry name" value="ADP-ribosylation factor GTPase-activating protein"/>
    <property type="match status" value="1"/>
</dbReference>
<evidence type="ECO:0000256" key="5">
    <source>
        <dbReference type="PROSITE-ProRule" id="PRU00288"/>
    </source>
</evidence>
<dbReference type="SUPFAM" id="SSF57863">
    <property type="entry name" value="ArfGap/RecO-like zinc finger"/>
    <property type="match status" value="1"/>
</dbReference>
<accession>A0A1Y2FIQ9</accession>
<dbReference type="InterPro" id="IPR001164">
    <property type="entry name" value="ArfGAP_dom"/>
</dbReference>
<feature type="region of interest" description="Disordered" evidence="6">
    <location>
        <begin position="294"/>
        <end position="323"/>
    </location>
</feature>
<keyword evidence="2" id="KW-0479">Metal-binding</keyword>
<reference evidence="8 9" key="1">
    <citation type="submission" date="2016-07" db="EMBL/GenBank/DDBJ databases">
        <title>Pervasive Adenine N6-methylation of Active Genes in Fungi.</title>
        <authorList>
            <consortium name="DOE Joint Genome Institute"/>
            <person name="Mondo S.J."/>
            <person name="Dannebaum R.O."/>
            <person name="Kuo R.C."/>
            <person name="Labutti K."/>
            <person name="Haridas S."/>
            <person name="Kuo A."/>
            <person name="Salamov A."/>
            <person name="Ahrendt S.R."/>
            <person name="Lipzen A."/>
            <person name="Sullivan W."/>
            <person name="Andreopoulos W.B."/>
            <person name="Clum A."/>
            <person name="Lindquist E."/>
            <person name="Daum C."/>
            <person name="Ramamoorthy G.K."/>
            <person name="Gryganskyi A."/>
            <person name="Culley D."/>
            <person name="Magnuson J.K."/>
            <person name="James T.Y."/>
            <person name="O'Malley M.A."/>
            <person name="Stajich J.E."/>
            <person name="Spatafora J.W."/>
            <person name="Visel A."/>
            <person name="Grigoriev I.V."/>
        </authorList>
    </citation>
    <scope>NUCLEOTIDE SEQUENCE [LARGE SCALE GENOMIC DNA]</scope>
    <source>
        <strain evidence="8 9">12-1054</strain>
    </source>
</reference>
<feature type="domain" description="Arf-GAP" evidence="7">
    <location>
        <begin position="4"/>
        <end position="121"/>
    </location>
</feature>
<keyword evidence="9" id="KW-1185">Reference proteome</keyword>
<evidence type="ECO:0000256" key="2">
    <source>
        <dbReference type="ARBA" id="ARBA00022723"/>
    </source>
</evidence>
<dbReference type="GO" id="GO:0008270">
    <property type="term" value="F:zinc ion binding"/>
    <property type="evidence" value="ECO:0007669"/>
    <property type="project" value="UniProtKB-KW"/>
</dbReference>
<evidence type="ECO:0000313" key="9">
    <source>
        <dbReference type="Proteomes" id="UP000193685"/>
    </source>
</evidence>